<keyword evidence="2" id="KW-0472">Membrane</keyword>
<feature type="compositionally biased region" description="Polar residues" evidence="1">
    <location>
        <begin position="409"/>
        <end position="426"/>
    </location>
</feature>
<feature type="region of interest" description="Disordered" evidence="1">
    <location>
        <begin position="461"/>
        <end position="521"/>
    </location>
</feature>
<feature type="region of interest" description="Disordered" evidence="1">
    <location>
        <begin position="372"/>
        <end position="426"/>
    </location>
</feature>
<dbReference type="PANTHER" id="PTHR38166:SF1">
    <property type="entry name" value="C2H2-TYPE DOMAIN-CONTAINING PROTEIN"/>
    <property type="match status" value="1"/>
</dbReference>
<dbReference type="AlphaFoldDB" id="A0A9N9V5F6"/>
<reference evidence="3" key="1">
    <citation type="submission" date="2021-10" db="EMBL/GenBank/DDBJ databases">
        <authorList>
            <person name="Piombo E."/>
        </authorList>
    </citation>
    <scope>NUCLEOTIDE SEQUENCE</scope>
</reference>
<evidence type="ECO:0000256" key="1">
    <source>
        <dbReference type="SAM" id="MobiDB-lite"/>
    </source>
</evidence>
<feature type="compositionally biased region" description="Polar residues" evidence="1">
    <location>
        <begin position="461"/>
        <end position="490"/>
    </location>
</feature>
<keyword evidence="2" id="KW-1133">Transmembrane helix</keyword>
<feature type="transmembrane region" description="Helical" evidence="2">
    <location>
        <begin position="12"/>
        <end position="37"/>
    </location>
</feature>
<dbReference type="Proteomes" id="UP000696573">
    <property type="component" value="Unassembled WGS sequence"/>
</dbReference>
<evidence type="ECO:0000313" key="3">
    <source>
        <dbReference type="EMBL" id="CAH0019620.1"/>
    </source>
</evidence>
<feature type="region of interest" description="Disordered" evidence="1">
    <location>
        <begin position="93"/>
        <end position="140"/>
    </location>
</feature>
<dbReference type="PANTHER" id="PTHR38166">
    <property type="entry name" value="C2H2-TYPE DOMAIN-CONTAINING PROTEIN-RELATED"/>
    <property type="match status" value="1"/>
</dbReference>
<evidence type="ECO:0000256" key="2">
    <source>
        <dbReference type="SAM" id="Phobius"/>
    </source>
</evidence>
<gene>
    <name evidence="3" type="ORF">CRHIZ90672A_00017597</name>
</gene>
<sequence>MLLESSSHPLGAILSSSVFFSVVLFHSLLIGVTLFLASKHSGLYTSGRHGTHHHRYNAWQLLLKLPLVCRILRLSPTVTISCTDHHMCRPYSQRSSQEAGTSSVRPTAFGHGTTHPISKGKGDEDPSESAANAHAQDSPSSNTFLACPYYKMDPARYSRCYRKDELHRFADVKQHLIRAHILRKNHCTRCWAEFDDFESYRSHTSRSNCQEEPGPEPLLPMEVERLREDTMGGSKVQKWYWLWDNFFRGHEPPPSPFLDQEDEVAQRYISIGDSIEHSITDRLSSWLSPDQHRQMHRTVLSDILTGLGFSPKRYRRFPNYYNGQLPSTNTPPSYELPLHSTAIDVLPSFRPSPIDEVRHACQWSFPPDRMGAAGVFRSGSPESTPPTTVEEPITPESTDYYASSDDEGSQSSTATENDDSPASSPQDYRLASLLREQNMESLIMRTVGDLVLRWVRQCSPDHNASQSTQSPSWNSNAADTGQPTERSGPSQIGRKRGLGGNGEGEDGDRNKRQKSINDDVAEDGPGRLFACLFRQQYPERAWPKCEKGWPSPRRVKYSRSNQTGFQVSEAMLIVDTRDHVYKEHKLALHCDRCYAEFETETELTEHRRTDPPCPLTEHTADGLKLGYTDAMMIQLKSRRGVQKLTQEERWQRMHRILFPSAREMPSCYYKTAVHMHPVFQEQINGVIQQITQSLVNNPELRAHPQLSEERVSNVVHQAVWHFLGSVLPNIAPQQVGKGKDAYRPSAAPGSPLSMSQHRSIQTLDAQPSRDNTIDPQTSVTHDRNLISSECNVSRSIYSYNHGNSFEGFQSQGDGSAPAPTLSLEDFNLPLLDPKDFDLESFVNASFNF</sequence>
<feature type="compositionally biased region" description="Polar residues" evidence="1">
    <location>
        <begin position="752"/>
        <end position="777"/>
    </location>
</feature>
<dbReference type="EMBL" id="CABFNQ020000586">
    <property type="protein sequence ID" value="CAH0019620.1"/>
    <property type="molecule type" value="Genomic_DNA"/>
</dbReference>
<dbReference type="OrthoDB" id="4738706at2759"/>
<name>A0A9N9V5F6_9HYPO</name>
<evidence type="ECO:0000313" key="4">
    <source>
        <dbReference type="Proteomes" id="UP000696573"/>
    </source>
</evidence>
<proteinExistence type="predicted"/>
<evidence type="ECO:0008006" key="5">
    <source>
        <dbReference type="Google" id="ProtNLM"/>
    </source>
</evidence>
<protein>
    <recommendedName>
        <fullName evidence="5">C2H2-type domain-containing protein</fullName>
    </recommendedName>
</protein>
<accession>A0A9N9V5F6</accession>
<keyword evidence="4" id="KW-1185">Reference proteome</keyword>
<comment type="caution">
    <text evidence="3">The sequence shown here is derived from an EMBL/GenBank/DDBJ whole genome shotgun (WGS) entry which is preliminary data.</text>
</comment>
<keyword evidence="2" id="KW-0812">Transmembrane</keyword>
<organism evidence="3 4">
    <name type="scientific">Clonostachys rhizophaga</name>
    <dbReference type="NCBI Taxonomy" id="160324"/>
    <lineage>
        <taxon>Eukaryota</taxon>
        <taxon>Fungi</taxon>
        <taxon>Dikarya</taxon>
        <taxon>Ascomycota</taxon>
        <taxon>Pezizomycotina</taxon>
        <taxon>Sordariomycetes</taxon>
        <taxon>Hypocreomycetidae</taxon>
        <taxon>Hypocreales</taxon>
        <taxon>Bionectriaceae</taxon>
        <taxon>Clonostachys</taxon>
    </lineage>
</organism>
<feature type="compositionally biased region" description="Polar residues" evidence="1">
    <location>
        <begin position="93"/>
        <end position="105"/>
    </location>
</feature>
<feature type="compositionally biased region" description="Low complexity" evidence="1">
    <location>
        <begin position="378"/>
        <end position="398"/>
    </location>
</feature>
<feature type="region of interest" description="Disordered" evidence="1">
    <location>
        <begin position="735"/>
        <end position="777"/>
    </location>
</feature>